<keyword evidence="4" id="KW-1185">Reference proteome</keyword>
<feature type="transmembrane region" description="Helical" evidence="2">
    <location>
        <begin position="23"/>
        <end position="45"/>
    </location>
</feature>
<organism evidence="3 4">
    <name type="scientific">Diatrype stigma</name>
    <dbReference type="NCBI Taxonomy" id="117547"/>
    <lineage>
        <taxon>Eukaryota</taxon>
        <taxon>Fungi</taxon>
        <taxon>Dikarya</taxon>
        <taxon>Ascomycota</taxon>
        <taxon>Pezizomycotina</taxon>
        <taxon>Sordariomycetes</taxon>
        <taxon>Xylariomycetidae</taxon>
        <taxon>Xylariales</taxon>
        <taxon>Diatrypaceae</taxon>
        <taxon>Diatrype</taxon>
    </lineage>
</organism>
<accession>A0AAN9UXH3</accession>
<feature type="region of interest" description="Disordered" evidence="1">
    <location>
        <begin position="213"/>
        <end position="338"/>
    </location>
</feature>
<dbReference type="Proteomes" id="UP001320420">
    <property type="component" value="Unassembled WGS sequence"/>
</dbReference>
<reference evidence="3 4" key="1">
    <citation type="submission" date="2024-02" db="EMBL/GenBank/DDBJ databases">
        <title>De novo assembly and annotation of 12 fungi associated with fruit tree decline syndrome in Ontario, Canada.</title>
        <authorList>
            <person name="Sulman M."/>
            <person name="Ellouze W."/>
            <person name="Ilyukhin E."/>
        </authorList>
    </citation>
    <scope>NUCLEOTIDE SEQUENCE [LARGE SCALE GENOMIC DNA]</scope>
    <source>
        <strain evidence="3 4">M11/M66-122</strain>
    </source>
</reference>
<keyword evidence="2" id="KW-0812">Transmembrane</keyword>
<proteinExistence type="predicted"/>
<dbReference type="AlphaFoldDB" id="A0AAN9UXH3"/>
<sequence length="338" mass="36281">MAAQADVVWSALKKIEIPEEAKLIAATLTFAYVGTTLGGDIIYAIRHTKYGRRTTRWLYHHPTAARCLLLTGTGALIAAWPATVAKMVSFIAGIGPTKGKEDNILLQQIPPPPPSSPTSSSSWGFKLADYLPTFNRETESGFTSSYRGASTASTTTFVGIIQSAVAGRKPGFPLVRQIGYAVSALSASGAVLALQWRRLRGLFASLRNKLFSKKPGTGASSSTRDSGRKSSSRSKEEKERKDKERESSTHRYNTPSFPSSSSAAAAAAAAAAAQPPPPPPQHSSSRGGPAYGGVTSPPASEFEDRSDAESVYSRKGSKNHRSSKEKKEKKEKDRKHRK</sequence>
<feature type="compositionally biased region" description="Low complexity" evidence="1">
    <location>
        <begin position="255"/>
        <end position="273"/>
    </location>
</feature>
<name>A0AAN9UXH3_9PEZI</name>
<evidence type="ECO:0000256" key="2">
    <source>
        <dbReference type="SAM" id="Phobius"/>
    </source>
</evidence>
<evidence type="ECO:0000313" key="3">
    <source>
        <dbReference type="EMBL" id="KAK7757365.1"/>
    </source>
</evidence>
<keyword evidence="2" id="KW-0472">Membrane</keyword>
<dbReference type="EMBL" id="JAKJXP020000002">
    <property type="protein sequence ID" value="KAK7757365.1"/>
    <property type="molecule type" value="Genomic_DNA"/>
</dbReference>
<protein>
    <submittedName>
        <fullName evidence="3">Uncharacterized protein</fullName>
    </submittedName>
</protein>
<evidence type="ECO:0000313" key="4">
    <source>
        <dbReference type="Proteomes" id="UP001320420"/>
    </source>
</evidence>
<feature type="transmembrane region" description="Helical" evidence="2">
    <location>
        <begin position="57"/>
        <end position="80"/>
    </location>
</feature>
<gene>
    <name evidence="3" type="ORF">SLS62_000377</name>
</gene>
<comment type="caution">
    <text evidence="3">The sequence shown here is derived from an EMBL/GenBank/DDBJ whole genome shotgun (WGS) entry which is preliminary data.</text>
</comment>
<keyword evidence="2" id="KW-1133">Transmembrane helix</keyword>
<evidence type="ECO:0000256" key="1">
    <source>
        <dbReference type="SAM" id="MobiDB-lite"/>
    </source>
</evidence>
<feature type="compositionally biased region" description="Basic residues" evidence="1">
    <location>
        <begin position="315"/>
        <end position="324"/>
    </location>
</feature>
<feature type="compositionally biased region" description="Basic and acidic residues" evidence="1">
    <location>
        <begin position="225"/>
        <end position="249"/>
    </location>
</feature>